<dbReference type="EMBL" id="CP126215">
    <property type="protein sequence ID" value="WIA17286.1"/>
    <property type="molecule type" value="Genomic_DNA"/>
</dbReference>
<sequence length="75" mass="7796">MPGRLSQLLEAGPAGGRAGLAGLRMQQLAGLAGSLARAGVRPSNAWLVGLMQKAQAKLPAQVFHKTPASWHILQS</sequence>
<proteinExistence type="predicted"/>
<reference evidence="1 2" key="1">
    <citation type="submission" date="2023-05" db="EMBL/GenBank/DDBJ databases">
        <title>A 100% complete, gapless, phased diploid assembly of the Scenedesmus obliquus UTEX 3031 genome.</title>
        <authorList>
            <person name="Biondi T.C."/>
            <person name="Hanschen E.R."/>
            <person name="Kwon T."/>
            <person name="Eng W."/>
            <person name="Kruse C.P.S."/>
            <person name="Koehler S.I."/>
            <person name="Kunde Y."/>
            <person name="Gleasner C.D."/>
            <person name="You Mak K.T."/>
            <person name="Polle J."/>
            <person name="Hovde B.T."/>
            <person name="Starkenburg S.R."/>
        </authorList>
    </citation>
    <scope>NUCLEOTIDE SEQUENCE [LARGE SCALE GENOMIC DNA]</scope>
    <source>
        <strain evidence="1 2">DOE0152z</strain>
    </source>
</reference>
<keyword evidence="2" id="KW-1185">Reference proteome</keyword>
<dbReference type="Proteomes" id="UP001244341">
    <property type="component" value="Chromosome 8b"/>
</dbReference>
<evidence type="ECO:0000313" key="1">
    <source>
        <dbReference type="EMBL" id="WIA17286.1"/>
    </source>
</evidence>
<gene>
    <name evidence="1" type="ORF">OEZ85_014154</name>
</gene>
<name>A0ABY8U9Z8_TETOB</name>
<organism evidence="1 2">
    <name type="scientific">Tetradesmus obliquus</name>
    <name type="common">Green alga</name>
    <name type="synonym">Acutodesmus obliquus</name>
    <dbReference type="NCBI Taxonomy" id="3088"/>
    <lineage>
        <taxon>Eukaryota</taxon>
        <taxon>Viridiplantae</taxon>
        <taxon>Chlorophyta</taxon>
        <taxon>core chlorophytes</taxon>
        <taxon>Chlorophyceae</taxon>
        <taxon>CS clade</taxon>
        <taxon>Sphaeropleales</taxon>
        <taxon>Scenedesmaceae</taxon>
        <taxon>Tetradesmus</taxon>
    </lineage>
</organism>
<evidence type="ECO:0000313" key="2">
    <source>
        <dbReference type="Proteomes" id="UP001244341"/>
    </source>
</evidence>
<accession>A0ABY8U9Z8</accession>
<protein>
    <submittedName>
        <fullName evidence="1">Uncharacterized protein</fullName>
    </submittedName>
</protein>